<sequence>MTAAVSGLALTAALPTTAAGPAASATAPRAAEVRAADSALIDFAPAALGGSQDFDTRLKAIVAASRTEAVPAAIKASLSAPLGSLRETSGFGYRVSPMTGLGGELHSGQDFSAACGTAVTAAAPGTVSFASWHAYGGGNRVVVNHGNGLETTYNHLALIEVAVGQRVERGSGVGQSGSTGASTGCHLHFEVMVSGRPVDPLAWL</sequence>
<dbReference type="PANTHER" id="PTHR21666">
    <property type="entry name" value="PEPTIDASE-RELATED"/>
    <property type="match status" value="1"/>
</dbReference>
<name>A0A6J4IN92_9MICC</name>
<evidence type="ECO:0000259" key="3">
    <source>
        <dbReference type="Pfam" id="PF01551"/>
    </source>
</evidence>
<protein>
    <submittedName>
        <fullName evidence="4">Membrane proteins related to metalloendopeptidases</fullName>
    </submittedName>
</protein>
<gene>
    <name evidence="4" type="ORF">AVDCRST_MAG83-2385</name>
</gene>
<feature type="chain" id="PRO_5038831589" evidence="2">
    <location>
        <begin position="19"/>
        <end position="204"/>
    </location>
</feature>
<feature type="signal peptide" evidence="2">
    <location>
        <begin position="1"/>
        <end position="18"/>
    </location>
</feature>
<dbReference type="GO" id="GO:0004222">
    <property type="term" value="F:metalloendopeptidase activity"/>
    <property type="evidence" value="ECO:0007669"/>
    <property type="project" value="TreeGrafter"/>
</dbReference>
<dbReference type="PANTHER" id="PTHR21666:SF289">
    <property type="entry name" value="L-ALA--D-GLU ENDOPEPTIDASE"/>
    <property type="match status" value="1"/>
</dbReference>
<proteinExistence type="predicted"/>
<dbReference type="AlphaFoldDB" id="A0A6J4IN92"/>
<dbReference type="Gene3D" id="2.70.70.10">
    <property type="entry name" value="Glucose Permease (Domain IIA)"/>
    <property type="match status" value="1"/>
</dbReference>
<evidence type="ECO:0000256" key="1">
    <source>
        <dbReference type="ARBA" id="ARBA00022729"/>
    </source>
</evidence>
<dbReference type="InterPro" id="IPR011055">
    <property type="entry name" value="Dup_hybrid_motif"/>
</dbReference>
<dbReference type="SUPFAM" id="SSF51261">
    <property type="entry name" value="Duplicated hybrid motif"/>
    <property type="match status" value="1"/>
</dbReference>
<dbReference type="CDD" id="cd12797">
    <property type="entry name" value="M23_peptidase"/>
    <property type="match status" value="1"/>
</dbReference>
<dbReference type="Pfam" id="PF01551">
    <property type="entry name" value="Peptidase_M23"/>
    <property type="match status" value="1"/>
</dbReference>
<keyword evidence="1 2" id="KW-0732">Signal</keyword>
<reference evidence="4" key="1">
    <citation type="submission" date="2020-02" db="EMBL/GenBank/DDBJ databases">
        <authorList>
            <person name="Meier V. D."/>
        </authorList>
    </citation>
    <scope>NUCLEOTIDE SEQUENCE</scope>
    <source>
        <strain evidence="4">AVDCRST_MAG83</strain>
    </source>
</reference>
<dbReference type="EMBL" id="CADCTE010000135">
    <property type="protein sequence ID" value="CAA9254898.1"/>
    <property type="molecule type" value="Genomic_DNA"/>
</dbReference>
<feature type="domain" description="M23ase beta-sheet core" evidence="3">
    <location>
        <begin position="105"/>
        <end position="200"/>
    </location>
</feature>
<dbReference type="InterPro" id="IPR050570">
    <property type="entry name" value="Cell_wall_metabolism_enzyme"/>
</dbReference>
<evidence type="ECO:0000256" key="2">
    <source>
        <dbReference type="SAM" id="SignalP"/>
    </source>
</evidence>
<dbReference type="InterPro" id="IPR016047">
    <property type="entry name" value="M23ase_b-sheet_dom"/>
</dbReference>
<organism evidence="4">
    <name type="scientific">uncultured Arthrobacter sp</name>
    <dbReference type="NCBI Taxonomy" id="114050"/>
    <lineage>
        <taxon>Bacteria</taxon>
        <taxon>Bacillati</taxon>
        <taxon>Actinomycetota</taxon>
        <taxon>Actinomycetes</taxon>
        <taxon>Micrococcales</taxon>
        <taxon>Micrococcaceae</taxon>
        <taxon>Arthrobacter</taxon>
        <taxon>environmental samples</taxon>
    </lineage>
</organism>
<dbReference type="RefSeq" id="WP_294568486.1">
    <property type="nucleotide sequence ID" value="NZ_CADCTE010000135.1"/>
</dbReference>
<evidence type="ECO:0000313" key="4">
    <source>
        <dbReference type="EMBL" id="CAA9254898.1"/>
    </source>
</evidence>
<accession>A0A6J4IN92</accession>